<evidence type="ECO:0000256" key="2">
    <source>
        <dbReference type="ARBA" id="ARBA00022525"/>
    </source>
</evidence>
<dbReference type="InterPro" id="IPR013783">
    <property type="entry name" value="Ig-like_fold"/>
</dbReference>
<proteinExistence type="inferred from homology"/>
<dbReference type="SUPFAM" id="SSF49478">
    <property type="entry name" value="Cna protein B-type domain"/>
    <property type="match status" value="1"/>
</dbReference>
<dbReference type="InterPro" id="IPR041033">
    <property type="entry name" value="SpaA_PFL_dom_1"/>
</dbReference>
<geneLocation type="plasmid" evidence="7">
    <name>pGTC3</name>
</geneLocation>
<dbReference type="PANTHER" id="PTHR36108">
    <property type="entry name" value="COLOSSIN-B-RELATED"/>
    <property type="match status" value="1"/>
</dbReference>
<feature type="transmembrane region" description="Helical" evidence="5">
    <location>
        <begin position="188"/>
        <end position="206"/>
    </location>
</feature>
<sequence length="212" mass="23764">MKKIYQWLLMGGLMVLTFCLGITTYATSKTSQAGITFTGDGSIEVSVILQKKDKETNKVLSDATFELRDETGKLITVNQPMTTDGKGEIHLTRLFPGKYTFVEIKSPKGYQLDQTPIPFEVGFDKTSVKVVAYNQKNKKVDDIKNPTTNSENSSKIPNAENKKPVGQKQELGKQTKGKLPKTGTKISYTWVFVGVFILAIVVYGTYRKYRMR</sequence>
<feature type="region of interest" description="Disordered" evidence="4">
    <location>
        <begin position="141"/>
        <end position="179"/>
    </location>
</feature>
<evidence type="ECO:0000313" key="7">
    <source>
        <dbReference type="EMBL" id="ARO46228.1"/>
    </source>
</evidence>
<keyword evidence="2" id="KW-0964">Secreted</keyword>
<keyword evidence="5" id="KW-0472">Membrane</keyword>
<dbReference type="Pfam" id="PF17802">
    <property type="entry name" value="SpaA"/>
    <property type="match status" value="1"/>
</dbReference>
<feature type="compositionally biased region" description="Polar residues" evidence="4">
    <location>
        <begin position="145"/>
        <end position="156"/>
    </location>
</feature>
<evidence type="ECO:0000256" key="3">
    <source>
        <dbReference type="ARBA" id="ARBA00022729"/>
    </source>
</evidence>
<feature type="domain" description="SpaA-like prealbumin fold" evidence="6">
    <location>
        <begin position="46"/>
        <end position="136"/>
    </location>
</feature>
<evidence type="ECO:0000259" key="6">
    <source>
        <dbReference type="Pfam" id="PF17802"/>
    </source>
</evidence>
<organism evidence="7">
    <name type="scientific">Enterococcus faecalis</name>
    <name type="common">Streptococcus faecalis</name>
    <dbReference type="NCBI Taxonomy" id="1351"/>
    <lineage>
        <taxon>Bacteria</taxon>
        <taxon>Bacillati</taxon>
        <taxon>Bacillota</taxon>
        <taxon>Bacilli</taxon>
        <taxon>Lactobacillales</taxon>
        <taxon>Enterococcaceae</taxon>
        <taxon>Enterococcus</taxon>
    </lineage>
</organism>
<accession>A0A1W6QXV4</accession>
<evidence type="ECO:0000256" key="1">
    <source>
        <dbReference type="ARBA" id="ARBA00007257"/>
    </source>
</evidence>
<protein>
    <submittedName>
        <fullName evidence="7">Peptidase</fullName>
    </submittedName>
</protein>
<keyword evidence="3" id="KW-0732">Signal</keyword>
<evidence type="ECO:0000256" key="4">
    <source>
        <dbReference type="SAM" id="MobiDB-lite"/>
    </source>
</evidence>
<dbReference type="AlphaFoldDB" id="A0A1W6QXV4"/>
<keyword evidence="5" id="KW-1133">Transmembrane helix</keyword>
<dbReference type="PANTHER" id="PTHR36108:SF13">
    <property type="entry name" value="COLOSSIN-B-RELATED"/>
    <property type="match status" value="1"/>
</dbReference>
<keyword evidence="5" id="KW-0812">Transmembrane</keyword>
<evidence type="ECO:0000256" key="5">
    <source>
        <dbReference type="SAM" id="Phobius"/>
    </source>
</evidence>
<name>A0A1W6QXV4_ENTFL</name>
<dbReference type="Gene3D" id="2.60.40.10">
    <property type="entry name" value="Immunoglobulins"/>
    <property type="match status" value="1"/>
</dbReference>
<reference evidence="7" key="1">
    <citation type="submission" date="2016-12" db="EMBL/GenBank/DDBJ databases">
        <title>Characterization of a Plasmid Isolated from Enterococcus faecalis found in the Fecal Material of a Blue Whale.</title>
        <authorList>
            <person name="McLaughlin R."/>
        </authorList>
    </citation>
    <scope>NUCLEOTIDE SEQUENCE</scope>
    <source>
        <strain evidence="7">3</strain>
        <plasmid evidence="7">pGTC3</plasmid>
    </source>
</reference>
<dbReference type="EMBL" id="KY303941">
    <property type="protein sequence ID" value="ARO46228.1"/>
    <property type="molecule type" value="Genomic_DNA"/>
</dbReference>
<keyword evidence="7" id="KW-0614">Plasmid</keyword>
<dbReference type="NCBIfam" id="TIGR01167">
    <property type="entry name" value="LPXTG_anchor"/>
    <property type="match status" value="1"/>
</dbReference>
<comment type="similarity">
    <text evidence="1">Belongs to the serine-aspartate repeat-containing protein (SDr) family.</text>
</comment>
<feature type="transmembrane region" description="Helical" evidence="5">
    <location>
        <begin position="7"/>
        <end position="26"/>
    </location>
</feature>